<dbReference type="SUPFAM" id="SSF53335">
    <property type="entry name" value="S-adenosyl-L-methionine-dependent methyltransferases"/>
    <property type="match status" value="1"/>
</dbReference>
<dbReference type="InterPro" id="IPR029063">
    <property type="entry name" value="SAM-dependent_MTases_sf"/>
</dbReference>
<feature type="compositionally biased region" description="Basic and acidic residues" evidence="1">
    <location>
        <begin position="98"/>
        <end position="108"/>
    </location>
</feature>
<feature type="compositionally biased region" description="Basic and acidic residues" evidence="1">
    <location>
        <begin position="58"/>
        <end position="77"/>
    </location>
</feature>
<proteinExistence type="predicted"/>
<dbReference type="eggNOG" id="ENOG502S6WK">
    <property type="taxonomic scope" value="Eukaryota"/>
</dbReference>
<sequence length="409" mass="44493">MAELLAPRRRVGDRGAELLTRTAAGDHDKHPPPPRASSSPSADATPSPERVSKRLKKRAADEKGSFSDDTAEKRDDGAGDATRAELFPADATTTTTTTRERGKSRGDDAVSADCAPWVARWLDNVRASGGPTNARDSMKTLGTKAITDPPDGSEFTTNWFSHVTPTLTRVFDHLGWIPDLADADASDDEKNAPDASSLRNRRRRSSAASAPRHVLEIGAWEGRGTQWLLMTLCRNRGSTLTAVDTWEGGEQYAGVGLDLDDAAHAGEVVEARFDKNVSKVTGVSPNVECNLNPVRKRKGRSVAALAKLRVDVFDKTHGGGPFLGYDVAYVDGSHYARDVMSDACAAWNMLKRGGVMIFKDYGWDLVMRHLPATSCPRIAVDAFVDLFEDELLVLERGYTCVVQKIANRK</sequence>
<name>C1MTE5_MICPC</name>
<gene>
    <name evidence="2" type="ORF">MICPUCDRAFT_47299</name>
</gene>
<dbReference type="STRING" id="564608.C1MTE5"/>
<feature type="region of interest" description="Disordered" evidence="1">
    <location>
        <begin position="183"/>
        <end position="205"/>
    </location>
</feature>
<dbReference type="Pfam" id="PF13578">
    <property type="entry name" value="Methyltransf_24"/>
    <property type="match status" value="1"/>
</dbReference>
<accession>C1MTE5</accession>
<evidence type="ECO:0000313" key="2">
    <source>
        <dbReference type="EMBL" id="EEH56929.1"/>
    </source>
</evidence>
<feature type="compositionally biased region" description="Low complexity" evidence="1">
    <location>
        <begin position="36"/>
        <end position="48"/>
    </location>
</feature>
<organism evidence="3">
    <name type="scientific">Micromonas pusilla (strain CCMP1545)</name>
    <name type="common">Picoplanktonic green alga</name>
    <dbReference type="NCBI Taxonomy" id="564608"/>
    <lineage>
        <taxon>Eukaryota</taxon>
        <taxon>Viridiplantae</taxon>
        <taxon>Chlorophyta</taxon>
        <taxon>Mamiellophyceae</taxon>
        <taxon>Mamiellales</taxon>
        <taxon>Mamiellaceae</taxon>
        <taxon>Micromonas</taxon>
    </lineage>
</organism>
<dbReference type="OrthoDB" id="541377at2759"/>
<evidence type="ECO:0000313" key="3">
    <source>
        <dbReference type="Proteomes" id="UP000001876"/>
    </source>
</evidence>
<dbReference type="EMBL" id="GG663739">
    <property type="protein sequence ID" value="EEH56929.1"/>
    <property type="molecule type" value="Genomic_DNA"/>
</dbReference>
<dbReference type="KEGG" id="mpp:MICPUCDRAFT_47299"/>
<reference evidence="2 3" key="1">
    <citation type="journal article" date="2009" name="Science">
        <title>Green evolution and dynamic adaptations revealed by genomes of the marine picoeukaryotes Micromonas.</title>
        <authorList>
            <person name="Worden A.Z."/>
            <person name="Lee J.H."/>
            <person name="Mock T."/>
            <person name="Rouze P."/>
            <person name="Simmons M.P."/>
            <person name="Aerts A.L."/>
            <person name="Allen A.E."/>
            <person name="Cuvelier M.L."/>
            <person name="Derelle E."/>
            <person name="Everett M.V."/>
            <person name="Foulon E."/>
            <person name="Grimwood J."/>
            <person name="Gundlach H."/>
            <person name="Henrissat B."/>
            <person name="Napoli C."/>
            <person name="McDonald S.M."/>
            <person name="Parker M.S."/>
            <person name="Rombauts S."/>
            <person name="Salamov A."/>
            <person name="Von Dassow P."/>
            <person name="Badger J.H."/>
            <person name="Coutinho P.M."/>
            <person name="Demir E."/>
            <person name="Dubchak I."/>
            <person name="Gentemann C."/>
            <person name="Eikrem W."/>
            <person name="Gready J.E."/>
            <person name="John U."/>
            <person name="Lanier W."/>
            <person name="Lindquist E.A."/>
            <person name="Lucas S."/>
            <person name="Mayer K.F."/>
            <person name="Moreau H."/>
            <person name="Not F."/>
            <person name="Otillar R."/>
            <person name="Panaud O."/>
            <person name="Pangilinan J."/>
            <person name="Paulsen I."/>
            <person name="Piegu B."/>
            <person name="Poliakov A."/>
            <person name="Robbens S."/>
            <person name="Schmutz J."/>
            <person name="Toulza E."/>
            <person name="Wyss T."/>
            <person name="Zelensky A."/>
            <person name="Zhou K."/>
            <person name="Armbrust E.V."/>
            <person name="Bhattacharya D."/>
            <person name="Goodenough U.W."/>
            <person name="Van de Peer Y."/>
            <person name="Grigoriev I.V."/>
        </authorList>
    </citation>
    <scope>NUCLEOTIDE SEQUENCE [LARGE SCALE GENOMIC DNA]</scope>
    <source>
        <strain evidence="2 3">CCMP1545</strain>
    </source>
</reference>
<dbReference type="GeneID" id="9684290"/>
<feature type="region of interest" description="Disordered" evidence="1">
    <location>
        <begin position="1"/>
        <end position="110"/>
    </location>
</feature>
<dbReference type="AlphaFoldDB" id="C1MTE5"/>
<protein>
    <submittedName>
        <fullName evidence="2">Predicted protein</fullName>
    </submittedName>
</protein>
<dbReference type="Proteomes" id="UP000001876">
    <property type="component" value="Unassembled WGS sequence"/>
</dbReference>
<evidence type="ECO:0000256" key="1">
    <source>
        <dbReference type="SAM" id="MobiDB-lite"/>
    </source>
</evidence>
<keyword evidence="3" id="KW-1185">Reference proteome</keyword>
<dbReference type="Gene3D" id="3.40.50.150">
    <property type="entry name" value="Vaccinia Virus protein VP39"/>
    <property type="match status" value="1"/>
</dbReference>
<dbReference type="RefSeq" id="XP_003058474.1">
    <property type="nucleotide sequence ID" value="XM_003058428.1"/>
</dbReference>